<evidence type="ECO:0000313" key="1">
    <source>
        <dbReference type="EnsemblMetazoa" id="CJA39041.1"/>
    </source>
</evidence>
<name>A0A8R1ELI5_CAEJA</name>
<sequence>MRAHTHHVQYRLLSPMTTDYDTSSPYFNSPVNYPTSSDSRFLNDIQDEYTSLFTCTNREKLENELIKMLKHCLASSGGRVVCSCDPKSDGCGIDPALD</sequence>
<protein>
    <submittedName>
        <fullName evidence="1">Uncharacterized protein</fullName>
    </submittedName>
</protein>
<organism evidence="1 2">
    <name type="scientific">Caenorhabditis japonica</name>
    <dbReference type="NCBI Taxonomy" id="281687"/>
    <lineage>
        <taxon>Eukaryota</taxon>
        <taxon>Metazoa</taxon>
        <taxon>Ecdysozoa</taxon>
        <taxon>Nematoda</taxon>
        <taxon>Chromadorea</taxon>
        <taxon>Rhabditida</taxon>
        <taxon>Rhabditina</taxon>
        <taxon>Rhabditomorpha</taxon>
        <taxon>Rhabditoidea</taxon>
        <taxon>Rhabditidae</taxon>
        <taxon>Peloderinae</taxon>
        <taxon>Caenorhabditis</taxon>
    </lineage>
</organism>
<proteinExistence type="predicted"/>
<dbReference type="EnsemblMetazoa" id="CJA39041.1">
    <property type="protein sequence ID" value="CJA39041.1"/>
    <property type="gene ID" value="WBGene00214888"/>
</dbReference>
<accession>A0A8R1ELI5</accession>
<reference evidence="2" key="1">
    <citation type="submission" date="2010-08" db="EMBL/GenBank/DDBJ databases">
        <authorList>
            <consortium name="Caenorhabditis japonica Sequencing Consortium"/>
            <person name="Wilson R.K."/>
        </authorList>
    </citation>
    <scope>NUCLEOTIDE SEQUENCE [LARGE SCALE GENOMIC DNA]</scope>
    <source>
        <strain evidence="2">DF5081</strain>
    </source>
</reference>
<dbReference type="AlphaFoldDB" id="A0A8R1ELI5"/>
<keyword evidence="2" id="KW-1185">Reference proteome</keyword>
<evidence type="ECO:0000313" key="2">
    <source>
        <dbReference type="Proteomes" id="UP000005237"/>
    </source>
</evidence>
<reference evidence="1" key="2">
    <citation type="submission" date="2022-06" db="UniProtKB">
        <authorList>
            <consortium name="EnsemblMetazoa"/>
        </authorList>
    </citation>
    <scope>IDENTIFICATION</scope>
    <source>
        <strain evidence="1">DF5081</strain>
    </source>
</reference>
<dbReference type="Proteomes" id="UP000005237">
    <property type="component" value="Unassembled WGS sequence"/>
</dbReference>